<dbReference type="Proteomes" id="UP000739538">
    <property type="component" value="Unassembled WGS sequence"/>
</dbReference>
<reference evidence="2" key="1">
    <citation type="submission" date="2020-04" db="EMBL/GenBank/DDBJ databases">
        <authorList>
            <person name="Zhang T."/>
        </authorList>
    </citation>
    <scope>NUCLEOTIDE SEQUENCE</scope>
    <source>
        <strain evidence="2">HKST-UBA02</strain>
    </source>
</reference>
<gene>
    <name evidence="2" type="ORF">KDA27_16110</name>
</gene>
<comment type="caution">
    <text evidence="2">The sequence shown here is derived from an EMBL/GenBank/DDBJ whole genome shotgun (WGS) entry which is preliminary data.</text>
</comment>
<feature type="coiled-coil region" evidence="1">
    <location>
        <begin position="145"/>
        <end position="172"/>
    </location>
</feature>
<keyword evidence="2" id="KW-0418">Kinase</keyword>
<dbReference type="AlphaFoldDB" id="A0A956NE53"/>
<protein>
    <submittedName>
        <fullName evidence="2">Cytidylate kinase-like family protein</fullName>
    </submittedName>
</protein>
<dbReference type="EMBL" id="JAGQHS010000093">
    <property type="protein sequence ID" value="MCA9757329.1"/>
    <property type="molecule type" value="Genomic_DNA"/>
</dbReference>
<dbReference type="Gene3D" id="3.40.50.300">
    <property type="entry name" value="P-loop containing nucleotide triphosphate hydrolases"/>
    <property type="match status" value="1"/>
</dbReference>
<evidence type="ECO:0000256" key="1">
    <source>
        <dbReference type="SAM" id="Coils"/>
    </source>
</evidence>
<dbReference type="Pfam" id="PF13189">
    <property type="entry name" value="Cytidylate_kin2"/>
    <property type="match status" value="1"/>
</dbReference>
<name>A0A956NE53_UNCEI</name>
<keyword evidence="2" id="KW-0808">Transferase</keyword>
<proteinExistence type="predicted"/>
<organism evidence="2 3">
    <name type="scientific">Eiseniibacteriota bacterium</name>
    <dbReference type="NCBI Taxonomy" id="2212470"/>
    <lineage>
        <taxon>Bacteria</taxon>
        <taxon>Candidatus Eiseniibacteriota</taxon>
    </lineage>
</organism>
<dbReference type="InterPro" id="IPR027417">
    <property type="entry name" value="P-loop_NTPase"/>
</dbReference>
<dbReference type="GO" id="GO:0016301">
    <property type="term" value="F:kinase activity"/>
    <property type="evidence" value="ECO:0007669"/>
    <property type="project" value="UniProtKB-KW"/>
</dbReference>
<evidence type="ECO:0000313" key="3">
    <source>
        <dbReference type="Proteomes" id="UP000739538"/>
    </source>
</evidence>
<reference evidence="2" key="2">
    <citation type="journal article" date="2021" name="Microbiome">
        <title>Successional dynamics and alternative stable states in a saline activated sludge microbial community over 9 years.</title>
        <authorList>
            <person name="Wang Y."/>
            <person name="Ye J."/>
            <person name="Ju F."/>
            <person name="Liu L."/>
            <person name="Boyd J.A."/>
            <person name="Deng Y."/>
            <person name="Parks D.H."/>
            <person name="Jiang X."/>
            <person name="Yin X."/>
            <person name="Woodcroft B.J."/>
            <person name="Tyson G.W."/>
            <person name="Hugenholtz P."/>
            <person name="Polz M.F."/>
            <person name="Zhang T."/>
        </authorList>
    </citation>
    <scope>NUCLEOTIDE SEQUENCE</scope>
    <source>
        <strain evidence="2">HKST-UBA02</strain>
    </source>
</reference>
<sequence>MPIVTVSREYGSGGYVFGRSLAARLGSDFADASLVEEVARRMRCPAEVVERWDERSESLILRLLRAMQSANPESVAPGPVAREVYVDTPSPERVAATVREVVLEEARSGNAVIVGRGGAFVLRDHPGALHVRLVGSRMDRVGRIAERYSLSIEDATERVDDADRERARYIKHNFGLEWKDPANYDLVFNTSRVAIEDAVESTVRILERRTT</sequence>
<accession>A0A956NE53</accession>
<evidence type="ECO:0000313" key="2">
    <source>
        <dbReference type="EMBL" id="MCA9757329.1"/>
    </source>
</evidence>
<keyword evidence="1" id="KW-0175">Coiled coil</keyword>